<dbReference type="InterPro" id="IPR010982">
    <property type="entry name" value="Lambda_DNA-bd_dom_sf"/>
</dbReference>
<evidence type="ECO:0000313" key="6">
    <source>
        <dbReference type="Proteomes" id="UP001257914"/>
    </source>
</evidence>
<keyword evidence="6" id="KW-1185">Reference proteome</keyword>
<dbReference type="Pfam" id="PF00356">
    <property type="entry name" value="LacI"/>
    <property type="match status" value="1"/>
</dbReference>
<dbReference type="CDD" id="cd06295">
    <property type="entry name" value="PBP1_CelR"/>
    <property type="match status" value="1"/>
</dbReference>
<dbReference type="SUPFAM" id="SSF53822">
    <property type="entry name" value="Periplasmic binding protein-like I"/>
    <property type="match status" value="1"/>
</dbReference>
<dbReference type="GO" id="GO:0003677">
    <property type="term" value="F:DNA binding"/>
    <property type="evidence" value="ECO:0007669"/>
    <property type="project" value="UniProtKB-KW"/>
</dbReference>
<reference evidence="5 6" key="1">
    <citation type="submission" date="2023-10" db="EMBL/GenBank/DDBJ databases">
        <title>Psychrosphaera aquimaarina strain SW33 isolated from seawater.</title>
        <authorList>
            <person name="Bayburt H."/>
            <person name="Kim J.M."/>
            <person name="Choi B.J."/>
            <person name="Jeon C.O."/>
        </authorList>
    </citation>
    <scope>NUCLEOTIDE SEQUENCE [LARGE SCALE GENOMIC DNA]</scope>
    <source>
        <strain evidence="5 6">KCTC 52743</strain>
    </source>
</reference>
<accession>A0ABU3R456</accession>
<dbReference type="CDD" id="cd01392">
    <property type="entry name" value="HTH_LacI"/>
    <property type="match status" value="1"/>
</dbReference>
<dbReference type="SMART" id="SM00354">
    <property type="entry name" value="HTH_LACI"/>
    <property type="match status" value="1"/>
</dbReference>
<protein>
    <submittedName>
        <fullName evidence="5">LacI family DNA-binding transcriptional regulator</fullName>
    </submittedName>
</protein>
<dbReference type="Proteomes" id="UP001257914">
    <property type="component" value="Unassembled WGS sequence"/>
</dbReference>
<keyword evidence="3" id="KW-0804">Transcription</keyword>
<evidence type="ECO:0000256" key="2">
    <source>
        <dbReference type="ARBA" id="ARBA00023125"/>
    </source>
</evidence>
<evidence type="ECO:0000259" key="4">
    <source>
        <dbReference type="PROSITE" id="PS50932"/>
    </source>
</evidence>
<dbReference type="SUPFAM" id="SSF47413">
    <property type="entry name" value="lambda repressor-like DNA-binding domains"/>
    <property type="match status" value="1"/>
</dbReference>
<dbReference type="InterPro" id="IPR046335">
    <property type="entry name" value="LacI/GalR-like_sensor"/>
</dbReference>
<dbReference type="PANTHER" id="PTHR30146">
    <property type="entry name" value="LACI-RELATED TRANSCRIPTIONAL REPRESSOR"/>
    <property type="match status" value="1"/>
</dbReference>
<gene>
    <name evidence="5" type="ORF">RT723_15970</name>
</gene>
<evidence type="ECO:0000256" key="1">
    <source>
        <dbReference type="ARBA" id="ARBA00023015"/>
    </source>
</evidence>
<evidence type="ECO:0000256" key="3">
    <source>
        <dbReference type="ARBA" id="ARBA00023163"/>
    </source>
</evidence>
<organism evidence="5 6">
    <name type="scientific">Psychrosphaera aquimarina</name>
    <dbReference type="NCBI Taxonomy" id="2044854"/>
    <lineage>
        <taxon>Bacteria</taxon>
        <taxon>Pseudomonadati</taxon>
        <taxon>Pseudomonadota</taxon>
        <taxon>Gammaproteobacteria</taxon>
        <taxon>Alteromonadales</taxon>
        <taxon>Pseudoalteromonadaceae</taxon>
        <taxon>Psychrosphaera</taxon>
    </lineage>
</organism>
<sequence>MKGKATSFDIAYEAGVSQSTVSRALRHSPLVSEETRKKIQEIAKKLNYTVDKNASSLRSQTSTTLALLLFEDPTSDDSLVNPFFLSMLGSITRECGLMGYDLLVSFQELNTDWHSVFKDSNKADGLILLGYGDYTDYESKLRELVDHGTPFVRWGAATESIETTSIGCDNNHGSQQITEHLIKLGRKSFAFVGNAGDGSPEFMARYQGHCESLKKAGIDVNTELQADAGNTAEEAYDATITLLDKNIPFDAVVAASDVIALGVLNALKTRGLTVPDDVSLVGFDDIPMASYMSPSLTTCRQDSAMAGQLLVDKLVELIKGEPVSNAFIKTKLIVRESCGAKA</sequence>
<dbReference type="Gene3D" id="3.40.50.2300">
    <property type="match status" value="2"/>
</dbReference>
<keyword evidence="2 5" id="KW-0238">DNA-binding</keyword>
<dbReference type="Gene3D" id="1.10.260.40">
    <property type="entry name" value="lambda repressor-like DNA-binding domains"/>
    <property type="match status" value="1"/>
</dbReference>
<dbReference type="Pfam" id="PF13377">
    <property type="entry name" value="Peripla_BP_3"/>
    <property type="match status" value="1"/>
</dbReference>
<keyword evidence="1" id="KW-0805">Transcription regulation</keyword>
<comment type="caution">
    <text evidence="5">The sequence shown here is derived from an EMBL/GenBank/DDBJ whole genome shotgun (WGS) entry which is preliminary data.</text>
</comment>
<dbReference type="EMBL" id="JAWCUA010000010">
    <property type="protein sequence ID" value="MDU0114460.1"/>
    <property type="molecule type" value="Genomic_DNA"/>
</dbReference>
<evidence type="ECO:0000313" key="5">
    <source>
        <dbReference type="EMBL" id="MDU0114460.1"/>
    </source>
</evidence>
<dbReference type="PANTHER" id="PTHR30146:SF120">
    <property type="entry name" value="ALANINE RACEMASE"/>
    <property type="match status" value="1"/>
</dbReference>
<dbReference type="PROSITE" id="PS50932">
    <property type="entry name" value="HTH_LACI_2"/>
    <property type="match status" value="1"/>
</dbReference>
<proteinExistence type="predicted"/>
<dbReference type="InterPro" id="IPR000843">
    <property type="entry name" value="HTH_LacI"/>
</dbReference>
<dbReference type="InterPro" id="IPR028082">
    <property type="entry name" value="Peripla_BP_I"/>
</dbReference>
<dbReference type="RefSeq" id="WP_315948076.1">
    <property type="nucleotide sequence ID" value="NZ_JAWCUA010000010.1"/>
</dbReference>
<feature type="domain" description="HTH lacI-type" evidence="4">
    <location>
        <begin position="5"/>
        <end position="59"/>
    </location>
</feature>
<name>A0ABU3R456_9GAMM</name>